<dbReference type="InterPro" id="IPR032589">
    <property type="entry name" value="DUF4910"/>
</dbReference>
<dbReference type="InterPro" id="IPR032610">
    <property type="entry name" value="DUF2172"/>
</dbReference>
<sequence>MASHLPQSKQAKSAEYDLLNRTFDDLFPICRSITGVGLERSLRYFQTLMPLKIETIPSGTQVFDWTVPPSWLFKRARLWGPDGTLICDTEIQNLHVVNYSEPVDMDIEFEQLIEHLHTIAELPTAIPYVTSYYNKTWGFCLAYDEFKKLKAGTYKVLIESTFDNNGGVPFAHGVLSGGSDKEILLTSYLCHPSMANNELSGPLVLLGLFNRIKNWPKRRFSYRFVLNPETIGSLCFLYKYYEHLKVNLEAGLILTCLGGPNEKMRYKASKRKNTLFDKLLDMECPNKWVTIPFSPLNGSDERQYCAPGFNLPMGQVSRTSYGNYSGYHNSLDDKEFMDINAVIASIDEIESLLIKAEYGGKVTNLCPFGEPQLGKRGLYPNLNSHLSNQKSSDSMLDGREELNAILTILSEADGTKDMADIALAMDMSLFELISVINKLESHGLIEFNKE</sequence>
<dbReference type="InterPro" id="IPR036388">
    <property type="entry name" value="WH-like_DNA-bd_sf"/>
</dbReference>
<evidence type="ECO:0000259" key="2">
    <source>
        <dbReference type="Pfam" id="PF16221"/>
    </source>
</evidence>
<feature type="domain" description="DUF2172" evidence="1">
    <location>
        <begin position="71"/>
        <end position="161"/>
    </location>
</feature>
<evidence type="ECO:0000259" key="3">
    <source>
        <dbReference type="Pfam" id="PF16254"/>
    </source>
</evidence>
<name>A0AAP6Y1P5_9GAMM</name>
<proteinExistence type="predicted"/>
<feature type="domain" description="UCP01524 winged helix-turn-helix" evidence="2">
    <location>
        <begin position="363"/>
        <end position="446"/>
    </location>
</feature>
<dbReference type="SUPFAM" id="SSF53187">
    <property type="entry name" value="Zn-dependent exopeptidases"/>
    <property type="match status" value="1"/>
</dbReference>
<evidence type="ECO:0000313" key="5">
    <source>
        <dbReference type="Proteomes" id="UP000549590"/>
    </source>
</evidence>
<dbReference type="Gene3D" id="3.50.30.90">
    <property type="match status" value="1"/>
</dbReference>
<dbReference type="Pfam" id="PF09940">
    <property type="entry name" value="DUF2172"/>
    <property type="match status" value="1"/>
</dbReference>
<comment type="caution">
    <text evidence="4">The sequence shown here is derived from an EMBL/GenBank/DDBJ whole genome shotgun (WGS) entry which is preliminary data.</text>
</comment>
<dbReference type="InterPro" id="IPR012353">
    <property type="entry name" value="UCP015244"/>
</dbReference>
<dbReference type="EMBL" id="JABBYB010000006">
    <property type="protein sequence ID" value="NMP03402.1"/>
    <property type="molecule type" value="Genomic_DNA"/>
</dbReference>
<dbReference type="Proteomes" id="UP000549590">
    <property type="component" value="Unassembled WGS sequence"/>
</dbReference>
<dbReference type="PIRSF" id="PIRSF015244">
    <property type="entry name" value="UCP015244"/>
    <property type="match status" value="1"/>
</dbReference>
<reference evidence="4 5" key="1">
    <citation type="submission" date="2020-04" db="EMBL/GenBank/DDBJ databases">
        <title>Genome sequencing and assembly of Pseudoalteromonas arctica.</title>
        <authorList>
            <person name="Cook G.M."/>
        </authorList>
    </citation>
    <scope>NUCLEOTIDE SEQUENCE [LARGE SCALE GENOMIC DNA]</scope>
    <source>
        <strain evidence="4 5">NEC-BIFX-2020_001</strain>
    </source>
</reference>
<dbReference type="InterPro" id="IPR032622">
    <property type="entry name" value="UCP01524_HTH"/>
</dbReference>
<dbReference type="Pfam" id="PF16221">
    <property type="entry name" value="HTH_47"/>
    <property type="match status" value="1"/>
</dbReference>
<dbReference type="RefSeq" id="WP_169044485.1">
    <property type="nucleotide sequence ID" value="NZ_JABBYB010000006.1"/>
</dbReference>
<gene>
    <name evidence="4" type="ORF">HHE94_11890</name>
</gene>
<evidence type="ECO:0000259" key="1">
    <source>
        <dbReference type="Pfam" id="PF09940"/>
    </source>
</evidence>
<feature type="domain" description="DUF4910" evidence="3">
    <location>
        <begin position="23"/>
        <end position="353"/>
    </location>
</feature>
<dbReference type="Gene3D" id="1.10.10.10">
    <property type="entry name" value="Winged helix-like DNA-binding domain superfamily/Winged helix DNA-binding domain"/>
    <property type="match status" value="1"/>
</dbReference>
<organism evidence="4 5">
    <name type="scientific">Pseudoalteromonas arctica</name>
    <dbReference type="NCBI Taxonomy" id="394751"/>
    <lineage>
        <taxon>Bacteria</taxon>
        <taxon>Pseudomonadati</taxon>
        <taxon>Pseudomonadota</taxon>
        <taxon>Gammaproteobacteria</taxon>
        <taxon>Alteromonadales</taxon>
        <taxon>Pseudoalteromonadaceae</taxon>
        <taxon>Pseudoalteromonas</taxon>
    </lineage>
</organism>
<dbReference type="Pfam" id="PF16254">
    <property type="entry name" value="DUF4910"/>
    <property type="match status" value="1"/>
</dbReference>
<evidence type="ECO:0000313" key="4">
    <source>
        <dbReference type="EMBL" id="NMP03402.1"/>
    </source>
</evidence>
<accession>A0AAP6Y1P5</accession>
<protein>
    <submittedName>
        <fullName evidence="4">DUF4910 domain-containing protein</fullName>
    </submittedName>
</protein>
<dbReference type="AlphaFoldDB" id="A0AAP6Y1P5"/>
<dbReference type="Gene3D" id="3.40.630.10">
    <property type="entry name" value="Zn peptidases"/>
    <property type="match status" value="1"/>
</dbReference>